<dbReference type="Proteomes" id="UP001491613">
    <property type="component" value="Unassembled WGS sequence"/>
</dbReference>
<organism evidence="2 3">
    <name type="scientific">Aeromonas enteropelogenes</name>
    <name type="common">Aeromonas trota</name>
    <dbReference type="NCBI Taxonomy" id="29489"/>
    <lineage>
        <taxon>Bacteria</taxon>
        <taxon>Pseudomonadati</taxon>
        <taxon>Pseudomonadota</taxon>
        <taxon>Gammaproteobacteria</taxon>
        <taxon>Aeromonadales</taxon>
        <taxon>Aeromonadaceae</taxon>
        <taxon>Aeromonas</taxon>
    </lineage>
</organism>
<proteinExistence type="predicted"/>
<name>A0ABU9JDB9_AEREN</name>
<dbReference type="EMBL" id="JAZDDP010000007">
    <property type="protein sequence ID" value="MEL3920612.1"/>
    <property type="molecule type" value="Genomic_DNA"/>
</dbReference>
<sequence>MSMKGVLLRWLARYDAWCEEWGLTPQNRRCCTPVRYDEESSKDQSEKTSSSSSQNCESRHR</sequence>
<comment type="caution">
    <text evidence="2">The sequence shown here is derived from an EMBL/GenBank/DDBJ whole genome shotgun (WGS) entry which is preliminary data.</text>
</comment>
<keyword evidence="3" id="KW-1185">Reference proteome</keyword>
<evidence type="ECO:0000313" key="3">
    <source>
        <dbReference type="Proteomes" id="UP001491613"/>
    </source>
</evidence>
<accession>A0ABU9JDB9</accession>
<feature type="compositionally biased region" description="Low complexity" evidence="1">
    <location>
        <begin position="47"/>
        <end position="61"/>
    </location>
</feature>
<evidence type="ECO:0000256" key="1">
    <source>
        <dbReference type="SAM" id="MobiDB-lite"/>
    </source>
</evidence>
<feature type="region of interest" description="Disordered" evidence="1">
    <location>
        <begin position="38"/>
        <end position="61"/>
    </location>
</feature>
<reference evidence="2 3" key="1">
    <citation type="submission" date="2024-01" db="EMBL/GenBank/DDBJ databases">
        <title>Horizontal gene transfer in Aeromonas trota.</title>
        <authorList>
            <person name="Otero Olarra J.E."/>
            <person name="Perez Valdespino A."/>
        </authorList>
    </citation>
    <scope>NUCLEOTIDE SEQUENCE [LARGE SCALE GENOMIC DNA]</scope>
    <source>
        <strain evidence="2 3">9.1</strain>
    </source>
</reference>
<evidence type="ECO:0000313" key="2">
    <source>
        <dbReference type="EMBL" id="MEL3920612.1"/>
    </source>
</evidence>
<protein>
    <submittedName>
        <fullName evidence="2">DUF5363 family protein</fullName>
    </submittedName>
</protein>
<gene>
    <name evidence="2" type="ORF">V1482_14480</name>
</gene>